<comment type="caution">
    <text evidence="7">The sequence shown here is derived from an EMBL/GenBank/DDBJ whole genome shotgun (WGS) entry which is preliminary data.</text>
</comment>
<dbReference type="SUPFAM" id="SSF46894">
    <property type="entry name" value="C-terminal effector domain of the bipartite response regulators"/>
    <property type="match status" value="1"/>
</dbReference>
<dbReference type="Pfam" id="PF25872">
    <property type="entry name" value="HTH_77"/>
    <property type="match status" value="1"/>
</dbReference>
<dbReference type="PRINTS" id="PR00364">
    <property type="entry name" value="DISEASERSIST"/>
</dbReference>
<feature type="domain" description="Bacterial transcriptional activator" evidence="6">
    <location>
        <begin position="107"/>
        <end position="245"/>
    </location>
</feature>
<gene>
    <name evidence="7" type="ORF">ACFW88_34965</name>
</gene>
<keyword evidence="3" id="KW-0238">DNA-binding</keyword>
<evidence type="ECO:0000256" key="1">
    <source>
        <dbReference type="ARBA" id="ARBA00005820"/>
    </source>
</evidence>
<dbReference type="InterPro" id="IPR016032">
    <property type="entry name" value="Sig_transdc_resp-reg_C-effctor"/>
</dbReference>
<comment type="similarity">
    <text evidence="1">Belongs to the AfsR/DnrI/RedD regulatory family.</text>
</comment>
<dbReference type="CDD" id="cd15831">
    <property type="entry name" value="BTAD"/>
    <property type="match status" value="1"/>
</dbReference>
<dbReference type="SMART" id="SM01043">
    <property type="entry name" value="BTAD"/>
    <property type="match status" value="1"/>
</dbReference>
<dbReference type="InterPro" id="IPR058852">
    <property type="entry name" value="HTH_77"/>
</dbReference>
<dbReference type="Gene3D" id="1.10.10.10">
    <property type="entry name" value="Winged helix-like DNA-binding domain superfamily/Winged helix DNA-binding domain"/>
    <property type="match status" value="1"/>
</dbReference>
<dbReference type="SUPFAM" id="SSF48452">
    <property type="entry name" value="TPR-like"/>
    <property type="match status" value="2"/>
</dbReference>
<dbReference type="SUPFAM" id="SSF52540">
    <property type="entry name" value="P-loop containing nucleoside triphosphate hydrolases"/>
    <property type="match status" value="1"/>
</dbReference>
<evidence type="ECO:0000256" key="4">
    <source>
        <dbReference type="SAM" id="MobiDB-lite"/>
    </source>
</evidence>
<evidence type="ECO:0000259" key="6">
    <source>
        <dbReference type="SMART" id="SM01043"/>
    </source>
</evidence>
<dbReference type="InterPro" id="IPR036388">
    <property type="entry name" value="WH-like_DNA-bd_sf"/>
</dbReference>
<dbReference type="SMART" id="SM00862">
    <property type="entry name" value="Trans_reg_C"/>
    <property type="match status" value="1"/>
</dbReference>
<proteinExistence type="inferred from homology"/>
<evidence type="ECO:0000313" key="8">
    <source>
        <dbReference type="Proteomes" id="UP001599756"/>
    </source>
</evidence>
<dbReference type="Pfam" id="PF03704">
    <property type="entry name" value="BTAD"/>
    <property type="match status" value="1"/>
</dbReference>
<dbReference type="Proteomes" id="UP001599756">
    <property type="component" value="Unassembled WGS sequence"/>
</dbReference>
<feature type="region of interest" description="Disordered" evidence="4">
    <location>
        <begin position="245"/>
        <end position="282"/>
    </location>
</feature>
<evidence type="ECO:0000259" key="5">
    <source>
        <dbReference type="SMART" id="SM00862"/>
    </source>
</evidence>
<evidence type="ECO:0000313" key="7">
    <source>
        <dbReference type="EMBL" id="MFE1755680.1"/>
    </source>
</evidence>
<feature type="domain" description="OmpR/PhoB-type" evidence="5">
    <location>
        <begin position="19"/>
        <end position="107"/>
    </location>
</feature>
<dbReference type="RefSeq" id="WP_381843375.1">
    <property type="nucleotide sequence ID" value="NZ_JBHYTS010000104.1"/>
</dbReference>
<dbReference type="PANTHER" id="PTHR47691">
    <property type="entry name" value="REGULATOR-RELATED"/>
    <property type="match status" value="1"/>
</dbReference>
<keyword evidence="8" id="KW-1185">Reference proteome</keyword>
<organism evidence="7 8">
    <name type="scientific">Streptomyces anandii</name>
    <dbReference type="NCBI Taxonomy" id="285454"/>
    <lineage>
        <taxon>Bacteria</taxon>
        <taxon>Bacillati</taxon>
        <taxon>Actinomycetota</taxon>
        <taxon>Actinomycetes</taxon>
        <taxon>Kitasatosporales</taxon>
        <taxon>Streptomycetaceae</taxon>
        <taxon>Streptomyces</taxon>
    </lineage>
</organism>
<feature type="compositionally biased region" description="Basic and acidic residues" evidence="4">
    <location>
        <begin position="261"/>
        <end position="270"/>
    </location>
</feature>
<evidence type="ECO:0000256" key="3">
    <source>
        <dbReference type="ARBA" id="ARBA00023125"/>
    </source>
</evidence>
<protein>
    <submittedName>
        <fullName evidence="7">BTAD domain-containing putative transcriptional regulator</fullName>
    </submittedName>
</protein>
<dbReference type="InterPro" id="IPR027417">
    <property type="entry name" value="P-loop_NTPase"/>
</dbReference>
<sequence length="1091" mass="118007">MADDVRIRLLGGFHVAVGDRPVAAGAWRLRKARSLLKLLCLAPGHRMHRERLYDLLWPDLDPAAAANNLHQVLHAARRALAATGAAGDVVVLRDDLVLLAPDGGVRIDVDELDEAVRRTRSDGAASDYRAALALAEPGLLPEDTYEPWVREAAVALESRRTALRLGLAETLRGERRTAEAIDVLGELVAQDPLHEPGHRALMRALADTGRRREALAVYERLRDALRADTGADPDPRTRRLYRALLTDSVEPRGDGTPQDETSVRHGEPGRRSGHARHNLPVPATALIGRERETAEVESLLLRSRLLTLTGAGGCGKTRLALAVAARRVDAHRDGVWFVDLAALTEPRLVPDAVAAALGLQLAPAQESRDALVGQLASRELLLVLDNCEHLVDACAALAAALLARCPGVVVLATGREPLRSYGERTFRVPSLALPDPDRLPALDELGRFASVRLFVERAADAAPRFRLTEDNAPAVAQICFRLDGMPLALELAAARTPVLSPRQIAERLDDALALLRRGSRHGATRQETLLATLEWSHRLLDGEERRLLRRLAVFTGGFSLTAAEEVCAEPAARAPVLDLLGRLADKSLVWVESPEPPHDEARYRLLEPVRQYAAERLRAAGEGDATEARHRRFYLELAEAWDREPPTGTGRATSLQLEADYGNLRAALRSYLRRDPDSALRLAAALRWFWAERGRLAEGCRWLDDALAAAPEPTPRRATALMGRGVLAIRLGDASPLEDVGAQIVAVHERRADPAGLAYGCYQQAVLRWMGGTWDDSRTALDRARTLAREAGEPSVLAAVAYHEGVRAICRGEGAAAREACTESLRLLDRVREGTGPFFPVMTPGYAVEEGPQGRISLFFEETVLVGRTVGAARARGYVLANLAWAARLEGDTGAAAVAAERGADCFRALADPYGESLALNTLGNICRTRGEYGRAREHLQAALAIRRRLGDRREEGITLGCLGLLRLAAGDTDGARAVVTEARAGFEETDDVPGTVNCLLHLGLIARAAGDRAAARALLTRVRRLEHVAGSVCASGWVALMLARLAEEDGDRETADASAGRAAELFARLGDVRGPRALARLTQAGERGTG</sequence>
<accession>A0ABW6HGB4</accession>
<dbReference type="Pfam" id="PF13401">
    <property type="entry name" value="AAA_22"/>
    <property type="match status" value="1"/>
</dbReference>
<dbReference type="InterPro" id="IPR001867">
    <property type="entry name" value="OmpR/PhoB-type_DNA-bd"/>
</dbReference>
<dbReference type="SMART" id="SM00028">
    <property type="entry name" value="TPR"/>
    <property type="match status" value="3"/>
</dbReference>
<dbReference type="PANTHER" id="PTHR47691:SF3">
    <property type="entry name" value="HTH-TYPE TRANSCRIPTIONAL REGULATOR RV0890C-RELATED"/>
    <property type="match status" value="1"/>
</dbReference>
<reference evidence="7 8" key="1">
    <citation type="submission" date="2024-09" db="EMBL/GenBank/DDBJ databases">
        <title>The Natural Products Discovery Center: Release of the First 8490 Sequenced Strains for Exploring Actinobacteria Biosynthetic Diversity.</title>
        <authorList>
            <person name="Kalkreuter E."/>
            <person name="Kautsar S.A."/>
            <person name="Yang D."/>
            <person name="Bader C.D."/>
            <person name="Teijaro C.N."/>
            <person name="Fluegel L."/>
            <person name="Davis C.M."/>
            <person name="Simpson J.R."/>
            <person name="Lauterbach L."/>
            <person name="Steele A.D."/>
            <person name="Gui C."/>
            <person name="Meng S."/>
            <person name="Li G."/>
            <person name="Viehrig K."/>
            <person name="Ye F."/>
            <person name="Su P."/>
            <person name="Kiefer A.F."/>
            <person name="Nichols A."/>
            <person name="Cepeda A.J."/>
            <person name="Yan W."/>
            <person name="Fan B."/>
            <person name="Jiang Y."/>
            <person name="Adhikari A."/>
            <person name="Zheng C.-J."/>
            <person name="Schuster L."/>
            <person name="Cowan T.M."/>
            <person name="Smanski M.J."/>
            <person name="Chevrette M.G."/>
            <person name="De Carvalho L.P.S."/>
            <person name="Shen B."/>
        </authorList>
    </citation>
    <scope>NUCLEOTIDE SEQUENCE [LARGE SCALE GENOMIC DNA]</scope>
    <source>
        <strain evidence="7 8">NPDC059500</strain>
    </source>
</reference>
<dbReference type="Pfam" id="PF13424">
    <property type="entry name" value="TPR_12"/>
    <property type="match status" value="1"/>
</dbReference>
<dbReference type="InterPro" id="IPR019734">
    <property type="entry name" value="TPR_rpt"/>
</dbReference>
<name>A0ABW6HGB4_9ACTN</name>
<dbReference type="InterPro" id="IPR005158">
    <property type="entry name" value="BTAD"/>
</dbReference>
<dbReference type="Gene3D" id="1.25.40.10">
    <property type="entry name" value="Tetratricopeptide repeat domain"/>
    <property type="match status" value="2"/>
</dbReference>
<keyword evidence="2" id="KW-0902">Two-component regulatory system</keyword>
<dbReference type="EMBL" id="JBHYTS010000104">
    <property type="protein sequence ID" value="MFE1755680.1"/>
    <property type="molecule type" value="Genomic_DNA"/>
</dbReference>
<dbReference type="Gene3D" id="3.40.50.300">
    <property type="entry name" value="P-loop containing nucleotide triphosphate hydrolases"/>
    <property type="match status" value="1"/>
</dbReference>
<evidence type="ECO:0000256" key="2">
    <source>
        <dbReference type="ARBA" id="ARBA00023012"/>
    </source>
</evidence>
<dbReference type="InterPro" id="IPR011990">
    <property type="entry name" value="TPR-like_helical_dom_sf"/>
</dbReference>
<dbReference type="InterPro" id="IPR049945">
    <property type="entry name" value="AAA_22"/>
</dbReference>